<dbReference type="InterPro" id="IPR003594">
    <property type="entry name" value="HATPase_dom"/>
</dbReference>
<comment type="caution">
    <text evidence="4">The sequence shown here is derived from an EMBL/GenBank/DDBJ whole genome shotgun (WGS) entry which is preliminary data.</text>
</comment>
<feature type="domain" description="Histidine kinase/HSP90-like ATPase" evidence="3">
    <location>
        <begin position="171"/>
        <end position="279"/>
    </location>
</feature>
<protein>
    <recommendedName>
        <fullName evidence="3">Histidine kinase/HSP90-like ATPase domain-containing protein</fullName>
    </recommendedName>
</protein>
<dbReference type="Gene3D" id="3.30.565.10">
    <property type="entry name" value="Histidine kinase-like ATPase, C-terminal domain"/>
    <property type="match status" value="1"/>
</dbReference>
<dbReference type="GO" id="GO:0004674">
    <property type="term" value="F:protein serine/threonine kinase activity"/>
    <property type="evidence" value="ECO:0007669"/>
    <property type="project" value="UniProtKB-KW"/>
</dbReference>
<dbReference type="Pfam" id="PF13581">
    <property type="entry name" value="HATPase_c_2"/>
    <property type="match status" value="1"/>
</dbReference>
<reference evidence="4 5" key="1">
    <citation type="submission" date="2018-11" db="EMBL/GenBank/DDBJ databases">
        <title>Sequencing the genomes of 1000 actinobacteria strains.</title>
        <authorList>
            <person name="Klenk H.-P."/>
        </authorList>
    </citation>
    <scope>NUCLEOTIDE SEQUENCE [LARGE SCALE GENOMIC DNA]</scope>
    <source>
        <strain evidence="4 5">DSM 43634</strain>
    </source>
</reference>
<organism evidence="4 5">
    <name type="scientific">Couchioplanes caeruleus</name>
    <dbReference type="NCBI Taxonomy" id="56438"/>
    <lineage>
        <taxon>Bacteria</taxon>
        <taxon>Bacillati</taxon>
        <taxon>Actinomycetota</taxon>
        <taxon>Actinomycetes</taxon>
        <taxon>Micromonosporales</taxon>
        <taxon>Micromonosporaceae</taxon>
        <taxon>Couchioplanes</taxon>
    </lineage>
</organism>
<evidence type="ECO:0000313" key="5">
    <source>
        <dbReference type="Proteomes" id="UP000271683"/>
    </source>
</evidence>
<dbReference type="InterPro" id="IPR036890">
    <property type="entry name" value="HATPase_C_sf"/>
</dbReference>
<dbReference type="PANTHER" id="PTHR35526:SF3">
    <property type="entry name" value="ANTI-SIGMA-F FACTOR RSBW"/>
    <property type="match status" value="1"/>
</dbReference>
<dbReference type="Proteomes" id="UP000271683">
    <property type="component" value="Unassembled WGS sequence"/>
</dbReference>
<evidence type="ECO:0000256" key="2">
    <source>
        <dbReference type="SAM" id="MobiDB-lite"/>
    </source>
</evidence>
<dbReference type="RefSeq" id="WP_143162654.1">
    <property type="nucleotide sequence ID" value="NZ_RJKL01000001.1"/>
</dbReference>
<dbReference type="CDD" id="cd16936">
    <property type="entry name" value="HATPase_RsbW-like"/>
    <property type="match status" value="1"/>
</dbReference>
<gene>
    <name evidence="4" type="ORF">EDD30_1462</name>
</gene>
<evidence type="ECO:0000256" key="1">
    <source>
        <dbReference type="ARBA" id="ARBA00022527"/>
    </source>
</evidence>
<dbReference type="PANTHER" id="PTHR35526">
    <property type="entry name" value="ANTI-SIGMA-F FACTOR RSBW-RELATED"/>
    <property type="match status" value="1"/>
</dbReference>
<dbReference type="OrthoDB" id="3364147at2"/>
<keyword evidence="1" id="KW-0418">Kinase</keyword>
<feature type="region of interest" description="Disordered" evidence="2">
    <location>
        <begin position="1"/>
        <end position="28"/>
    </location>
</feature>
<accession>A0A3N1GEI1</accession>
<dbReference type="EMBL" id="RJKL01000001">
    <property type="protein sequence ID" value="ROP28693.1"/>
    <property type="molecule type" value="Genomic_DNA"/>
</dbReference>
<name>A0A3N1GEI1_9ACTN</name>
<dbReference type="SUPFAM" id="SSF55874">
    <property type="entry name" value="ATPase domain of HSP90 chaperone/DNA topoisomerase II/histidine kinase"/>
    <property type="match status" value="1"/>
</dbReference>
<keyword evidence="1" id="KW-0723">Serine/threonine-protein kinase</keyword>
<dbReference type="AlphaFoldDB" id="A0A3N1GEI1"/>
<evidence type="ECO:0000259" key="3">
    <source>
        <dbReference type="Pfam" id="PF13581"/>
    </source>
</evidence>
<evidence type="ECO:0000313" key="4">
    <source>
        <dbReference type="EMBL" id="ROP28693.1"/>
    </source>
</evidence>
<dbReference type="InterPro" id="IPR050267">
    <property type="entry name" value="Anti-sigma-factor_SerPK"/>
</dbReference>
<proteinExistence type="predicted"/>
<keyword evidence="1" id="KW-0808">Transferase</keyword>
<sequence length="291" mass="31072">MNRQRSGGTGKEPSRGAPGGQPPYLFERHDPLHGGGIDVTVDMDVSMVTLALHGAWESRLQHATYAAMVKCLSEHPAVLLLDLRAVTDPHAASVTMWMTARRLGDGMEPPVQILACVPSGTALGARLHRLGAARFLSIYPTIALARAAAGRRPLTDRLVLQLHPSSGAPARARAAVIDACAAWQLPELRDRACVVVSELVINAVQHAGTAITVVLFRRGSAMHLAVGDENPRLPRLRDTFPASLDVQPHQRGLGLHIVHAAATVWGAAPTADGKVVWATIRPGTGRRWPPS</sequence>